<reference evidence="1 2" key="2">
    <citation type="submission" date="2020-07" db="EMBL/GenBank/DDBJ databases">
        <title>Genome assembly of wild tea tree DASZ reveals pedigree and selection history of tea varieties.</title>
        <authorList>
            <person name="Zhang W."/>
        </authorList>
    </citation>
    <scope>NUCLEOTIDE SEQUENCE [LARGE SCALE GENOMIC DNA]</scope>
    <source>
        <strain evidence="2">cv. G240</strain>
        <tissue evidence="1">Leaf</tissue>
    </source>
</reference>
<organism evidence="1 2">
    <name type="scientific">Camellia sinensis</name>
    <name type="common">Tea plant</name>
    <name type="synonym">Thea sinensis</name>
    <dbReference type="NCBI Taxonomy" id="4442"/>
    <lineage>
        <taxon>Eukaryota</taxon>
        <taxon>Viridiplantae</taxon>
        <taxon>Streptophyta</taxon>
        <taxon>Embryophyta</taxon>
        <taxon>Tracheophyta</taxon>
        <taxon>Spermatophyta</taxon>
        <taxon>Magnoliopsida</taxon>
        <taxon>eudicotyledons</taxon>
        <taxon>Gunneridae</taxon>
        <taxon>Pentapetalae</taxon>
        <taxon>asterids</taxon>
        <taxon>Ericales</taxon>
        <taxon>Theaceae</taxon>
        <taxon>Camellia</taxon>
    </lineage>
</organism>
<dbReference type="AlphaFoldDB" id="A0A7J7HXG2"/>
<evidence type="ECO:0000313" key="1">
    <source>
        <dbReference type="EMBL" id="KAF5957319.1"/>
    </source>
</evidence>
<evidence type="ECO:0000313" key="2">
    <source>
        <dbReference type="Proteomes" id="UP000593564"/>
    </source>
</evidence>
<sequence>MACTYSKPPTQSSVWSNTVNPTLPASPALMSLYTLLMVDSMCKQDFTGTLNM</sequence>
<gene>
    <name evidence="1" type="ORF">HYC85_004544</name>
</gene>
<accession>A0A7J7HXG2</accession>
<dbReference type="EMBL" id="JACBKZ010000002">
    <property type="protein sequence ID" value="KAF5957319.1"/>
    <property type="molecule type" value="Genomic_DNA"/>
</dbReference>
<keyword evidence="2" id="KW-1185">Reference proteome</keyword>
<protein>
    <submittedName>
        <fullName evidence="1">Uncharacterized protein</fullName>
    </submittedName>
</protein>
<comment type="caution">
    <text evidence="1">The sequence shown here is derived from an EMBL/GenBank/DDBJ whole genome shotgun (WGS) entry which is preliminary data.</text>
</comment>
<proteinExistence type="predicted"/>
<reference evidence="2" key="1">
    <citation type="journal article" date="2020" name="Nat. Commun.">
        <title>Genome assembly of wild tea tree DASZ reveals pedigree and selection history of tea varieties.</title>
        <authorList>
            <person name="Zhang W."/>
            <person name="Zhang Y."/>
            <person name="Qiu H."/>
            <person name="Guo Y."/>
            <person name="Wan H."/>
            <person name="Zhang X."/>
            <person name="Scossa F."/>
            <person name="Alseekh S."/>
            <person name="Zhang Q."/>
            <person name="Wang P."/>
            <person name="Xu L."/>
            <person name="Schmidt M.H."/>
            <person name="Jia X."/>
            <person name="Li D."/>
            <person name="Zhu A."/>
            <person name="Guo F."/>
            <person name="Chen W."/>
            <person name="Ni D."/>
            <person name="Usadel B."/>
            <person name="Fernie A.R."/>
            <person name="Wen W."/>
        </authorList>
    </citation>
    <scope>NUCLEOTIDE SEQUENCE [LARGE SCALE GENOMIC DNA]</scope>
    <source>
        <strain evidence="2">cv. G240</strain>
    </source>
</reference>
<name>A0A7J7HXG2_CAMSI</name>
<dbReference type="Proteomes" id="UP000593564">
    <property type="component" value="Unassembled WGS sequence"/>
</dbReference>